<dbReference type="AlphaFoldDB" id="I0Z6M8"/>
<proteinExistence type="predicted"/>
<feature type="compositionally biased region" description="Basic and acidic residues" evidence="1">
    <location>
        <begin position="83"/>
        <end position="93"/>
    </location>
</feature>
<evidence type="ECO:0000313" key="3">
    <source>
        <dbReference type="EMBL" id="EIE26297.1"/>
    </source>
</evidence>
<dbReference type="GeneID" id="17044307"/>
<evidence type="ECO:0000313" key="4">
    <source>
        <dbReference type="Proteomes" id="UP000007264"/>
    </source>
</evidence>
<dbReference type="PROSITE" id="PS50217">
    <property type="entry name" value="BZIP"/>
    <property type="match status" value="1"/>
</dbReference>
<feature type="compositionally biased region" description="Basic and acidic residues" evidence="1">
    <location>
        <begin position="100"/>
        <end position="134"/>
    </location>
</feature>
<evidence type="ECO:0000256" key="1">
    <source>
        <dbReference type="SAM" id="MobiDB-lite"/>
    </source>
</evidence>
<dbReference type="GO" id="GO:0003700">
    <property type="term" value="F:DNA-binding transcription factor activity"/>
    <property type="evidence" value="ECO:0007669"/>
    <property type="project" value="InterPro"/>
</dbReference>
<dbReference type="OrthoDB" id="1876302at2759"/>
<protein>
    <recommendedName>
        <fullName evidence="2">BZIP domain-containing protein</fullName>
    </recommendedName>
</protein>
<comment type="caution">
    <text evidence="3">The sequence shown here is derived from an EMBL/GenBank/DDBJ whole genome shotgun (WGS) entry which is preliminary data.</text>
</comment>
<dbReference type="Proteomes" id="UP000007264">
    <property type="component" value="Unassembled WGS sequence"/>
</dbReference>
<gene>
    <name evidence="3" type="ORF">COCSUDRAFT_39428</name>
</gene>
<evidence type="ECO:0000259" key="2">
    <source>
        <dbReference type="PROSITE" id="PS50217"/>
    </source>
</evidence>
<dbReference type="EMBL" id="AGSI01000002">
    <property type="protein sequence ID" value="EIE26297.1"/>
    <property type="molecule type" value="Genomic_DNA"/>
</dbReference>
<dbReference type="SMART" id="SM00338">
    <property type="entry name" value="BRLZ"/>
    <property type="match status" value="1"/>
</dbReference>
<name>I0Z6M8_COCSC</name>
<dbReference type="KEGG" id="csl:COCSUDRAFT_39428"/>
<feature type="domain" description="BZIP" evidence="2">
    <location>
        <begin position="123"/>
        <end position="186"/>
    </location>
</feature>
<organism evidence="3 4">
    <name type="scientific">Coccomyxa subellipsoidea (strain C-169)</name>
    <name type="common">Green microalga</name>
    <dbReference type="NCBI Taxonomy" id="574566"/>
    <lineage>
        <taxon>Eukaryota</taxon>
        <taxon>Viridiplantae</taxon>
        <taxon>Chlorophyta</taxon>
        <taxon>core chlorophytes</taxon>
        <taxon>Trebouxiophyceae</taxon>
        <taxon>Trebouxiophyceae incertae sedis</taxon>
        <taxon>Coccomyxaceae</taxon>
        <taxon>Coccomyxa</taxon>
        <taxon>Coccomyxa subellipsoidea</taxon>
    </lineage>
</organism>
<dbReference type="SUPFAM" id="SSF57959">
    <property type="entry name" value="Leucine zipper domain"/>
    <property type="match status" value="1"/>
</dbReference>
<dbReference type="RefSeq" id="XP_005650841.1">
    <property type="nucleotide sequence ID" value="XM_005650784.1"/>
</dbReference>
<reference evidence="3 4" key="1">
    <citation type="journal article" date="2012" name="Genome Biol.">
        <title>The genome of the polar eukaryotic microalga coccomyxa subellipsoidea reveals traits of cold adaptation.</title>
        <authorList>
            <person name="Blanc G."/>
            <person name="Agarkova I."/>
            <person name="Grimwood J."/>
            <person name="Kuo A."/>
            <person name="Brueggeman A."/>
            <person name="Dunigan D."/>
            <person name="Gurnon J."/>
            <person name="Ladunga I."/>
            <person name="Lindquist E."/>
            <person name="Lucas S."/>
            <person name="Pangilinan J."/>
            <person name="Proschold T."/>
            <person name="Salamov A."/>
            <person name="Schmutz J."/>
            <person name="Weeks D."/>
            <person name="Yamada T."/>
            <person name="Claverie J.M."/>
            <person name="Grigoriev I."/>
            <person name="Van Etten J."/>
            <person name="Lomsadze A."/>
            <person name="Borodovsky M."/>
        </authorList>
    </citation>
    <scope>NUCLEOTIDE SEQUENCE [LARGE SCALE GENOMIC DNA]</scope>
    <source>
        <strain evidence="3 4">C-169</strain>
    </source>
</reference>
<accession>I0Z6M8</accession>
<keyword evidence="4" id="KW-1185">Reference proteome</keyword>
<dbReference type="InterPro" id="IPR004827">
    <property type="entry name" value="bZIP"/>
</dbReference>
<dbReference type="Gene3D" id="1.20.5.170">
    <property type="match status" value="1"/>
</dbReference>
<sequence length="297" mass="32176">MAAVEAESVFLTQGDMSKYNYAQVARQFQNAIADIAQTLPQMCTTLPKQSKGQCSSDASIGVGYSHSASARHASDDAEELNEETSRGSKRSADVLEGLLGEERGTSDDAKRPKCPDARMLSHEEKLERRREGNRRAAQRLRQRRMETVSRLQTEISRLEQERLVYLNHIYQLAASARSVVAENKDLRGRLKALQTGTSALVAEAALPRATGKAAASAAAEALLGRGGGGNAKAGGSSSAATSRMDFDAVRRELFVPADSPVWPFPCDLVDEYVEACPVPVLEFLPVIGDIRVSHVEC</sequence>
<dbReference type="InterPro" id="IPR046347">
    <property type="entry name" value="bZIP_sf"/>
</dbReference>
<feature type="region of interest" description="Disordered" evidence="1">
    <location>
        <begin position="65"/>
        <end position="141"/>
    </location>
</feature>